<dbReference type="Proteomes" id="UP000663877">
    <property type="component" value="Unassembled WGS sequence"/>
</dbReference>
<gene>
    <name evidence="5" type="ORF">BJG266_LOCUS44492</name>
    <name evidence="6" type="ORF">QVE165_LOCUS61463</name>
</gene>
<feature type="non-terminal residue" evidence="5">
    <location>
        <position position="1423"/>
    </location>
</feature>
<dbReference type="InterPro" id="IPR001242">
    <property type="entry name" value="Condensation_dom"/>
</dbReference>
<evidence type="ECO:0008006" key="9">
    <source>
        <dbReference type="Google" id="ProtNLM"/>
    </source>
</evidence>
<dbReference type="Gene3D" id="1.10.1200.10">
    <property type="entry name" value="ACP-like"/>
    <property type="match status" value="1"/>
</dbReference>
<dbReference type="Pfam" id="PF00501">
    <property type="entry name" value="AMP-binding"/>
    <property type="match status" value="1"/>
</dbReference>
<dbReference type="GO" id="GO:0016491">
    <property type="term" value="F:oxidoreductase activity"/>
    <property type="evidence" value="ECO:0007669"/>
    <property type="project" value="InterPro"/>
</dbReference>
<dbReference type="PANTHER" id="PTHR45527:SF1">
    <property type="entry name" value="FATTY ACID SYNTHASE"/>
    <property type="match status" value="1"/>
</dbReference>
<dbReference type="SUPFAM" id="SSF52777">
    <property type="entry name" value="CoA-dependent acyltransferases"/>
    <property type="match status" value="3"/>
</dbReference>
<dbReference type="InterPro" id="IPR000873">
    <property type="entry name" value="AMP-dep_synth/lig_dom"/>
</dbReference>
<evidence type="ECO:0000256" key="1">
    <source>
        <dbReference type="ARBA" id="ARBA00022450"/>
    </source>
</evidence>
<evidence type="ECO:0000313" key="8">
    <source>
        <dbReference type="Proteomes" id="UP000663877"/>
    </source>
</evidence>
<dbReference type="InterPro" id="IPR023213">
    <property type="entry name" value="CAT-like_dom_sf"/>
</dbReference>
<proteinExistence type="predicted"/>
<dbReference type="OrthoDB" id="416786at2759"/>
<reference evidence="5" key="1">
    <citation type="submission" date="2021-02" db="EMBL/GenBank/DDBJ databases">
        <authorList>
            <person name="Nowell W R."/>
        </authorList>
    </citation>
    <scope>NUCLEOTIDE SEQUENCE</scope>
</reference>
<dbReference type="GO" id="GO:0044550">
    <property type="term" value="P:secondary metabolite biosynthetic process"/>
    <property type="evidence" value="ECO:0007669"/>
    <property type="project" value="TreeGrafter"/>
</dbReference>
<accession>A0A815UVI2</accession>
<evidence type="ECO:0000259" key="3">
    <source>
        <dbReference type="Pfam" id="PF00501"/>
    </source>
</evidence>
<dbReference type="PANTHER" id="PTHR45527">
    <property type="entry name" value="NONRIBOSOMAL PEPTIDE SYNTHETASE"/>
    <property type="match status" value="1"/>
</dbReference>
<dbReference type="Pfam" id="PF00668">
    <property type="entry name" value="Condensation"/>
    <property type="match status" value="1"/>
</dbReference>
<dbReference type="EMBL" id="CAJNOM010003987">
    <property type="protein sequence ID" value="CAF1651382.1"/>
    <property type="molecule type" value="Genomic_DNA"/>
</dbReference>
<feature type="domain" description="Condensation" evidence="4">
    <location>
        <begin position="818"/>
        <end position="1258"/>
    </location>
</feature>
<dbReference type="InterPro" id="IPR042099">
    <property type="entry name" value="ANL_N_sf"/>
</dbReference>
<sequence length="1423" mass="165000">GTIVIPNHEDYKNPQHWYDMIIQHHVTIWNSVPMLMQMFVEHLKHTNNHHELRHILLSGDWIPLSLPESIHATFGEQVTITSLGGATEASIWSIAYTLPKEIPHEWKSIPYGIPLRNQQYYVYDIHLDDCPEWVIGELYIGGEGLANGYWNDQEKTQSSFIIHPLTNKCLYRTGDYGRFLPNGYIEFMGRKDLQVKVLGHRIELGEIEHHLQQHPDIQQAIVNIDAQSQHLIGYVMPEKHSIEILIADPIERINFKLASRSIKHQKKVEKSFALTKPKLTETLINTFHMRKSYRQFTNEAIERSTIEKLLKNYHNSNNNEKISLCHVDFDVLSQLLAVLAPIRISDQPLPKYRYASIDDLYPVQVYVELPTSIDNISPGVYYYNLDEHTLELIGTHINNDMTNIRLHLVGRSSAIAPLYGKTLGSQFCMLETGYIMGLLEQEGSRLGLTFLENTHNDSITRNILNMDKNDTHYCFRISSFEQHISGDIQKDNYQCIIYLKSIGNNKDQWFIYKKENDTITPFNGEIGTAQEEIPLFFDDDDDSKIIFHDCQGAIFFTGRSECTMNIGKMSHLLMDHCLEMNIGMCPIGTRTRFPKKINDVLDTILIHEKLNGSNILHTLLIGKISNRQKYERTISKVKSMPSWSETLRIYLRKNLPMYMVPSHFISVSSFPLSPNGKIDRKALPEISLSVLQQEDTYTTPNTELEKMIANIWQEILYTDRLIVQHDDPTKIVSGIDRQTSFLISTTASFFSVGGNSLLLVKIYQHYQSKLNFEREALSIRSLFDYNTIVEHAKLLETIIINGAQLKQWHTLIINEGIASYAQERIFLDEQVRFSHQIAIYNELMVLRVTKGLLSVNRLLQALRYILRKHKILRTSLVFNAEDSVLKQSITDKHLTFTLAAEQTFKSETELHNIISQINTNPNLFDLSSGRVFYCQILRQQMTSDENYDKDMITKSDVLVIGFHHVATDQLTFSIFLNDLCNTYNSNIAWLDNDESLQYIDYSIHERLIDMPPSREFWRSQLNGFNQECRLLLPVDRHCLQSDQRSGYASIAHISFDNEVSMSFLDYASSHQVTPFQLGLATFYAFLFKLTYRQNDLCISCHNANRYRPELQTMIGMFVSTLPYRIQVDSDWSSDELVGHVREKCLSILEHSHYPLQHILRDCHFDQSTAPFLQTVFDFITESSVNDQLTFDDVSLQRISLKQVSEVAKFDFTLKFIYNPISDDNMLSCRFICSRDLFEDTTLTKMIQRFQYLFEQLFSMDSNVNQIDLVVSPIAKLTLILPDEMNEMQNVAFYRQSNVTNEAPASFAQARIWLDERIRFDPDKPQVAIYNMPFVYRLQPDHTLSIKQLRHALHLTVNRHPSLHTSLHFDIQTNLLMQRIIAHEDKNNNMSSIIETTYETDEQLNEILHDEKRNPQHFDPAQGL</sequence>
<evidence type="ECO:0000313" key="6">
    <source>
        <dbReference type="EMBL" id="CAF1651382.1"/>
    </source>
</evidence>
<dbReference type="Proteomes" id="UP000663832">
    <property type="component" value="Unassembled WGS sequence"/>
</dbReference>
<dbReference type="GO" id="GO:0005737">
    <property type="term" value="C:cytoplasm"/>
    <property type="evidence" value="ECO:0007669"/>
    <property type="project" value="TreeGrafter"/>
</dbReference>
<dbReference type="Gene3D" id="3.40.109.10">
    <property type="entry name" value="NADH Oxidase"/>
    <property type="match status" value="1"/>
</dbReference>
<dbReference type="GO" id="GO:0031177">
    <property type="term" value="F:phosphopantetheine binding"/>
    <property type="evidence" value="ECO:0007669"/>
    <property type="project" value="TreeGrafter"/>
</dbReference>
<dbReference type="InterPro" id="IPR000415">
    <property type="entry name" value="Nitroreductase-like"/>
</dbReference>
<keyword evidence="2" id="KW-0597">Phosphoprotein</keyword>
<feature type="non-terminal residue" evidence="5">
    <location>
        <position position="1"/>
    </location>
</feature>
<dbReference type="SUPFAM" id="SSF47336">
    <property type="entry name" value="ACP-like"/>
    <property type="match status" value="1"/>
</dbReference>
<evidence type="ECO:0000313" key="5">
    <source>
        <dbReference type="EMBL" id="CAF1524527.1"/>
    </source>
</evidence>
<keyword evidence="1" id="KW-0596">Phosphopantetheine</keyword>
<dbReference type="Gene3D" id="3.40.50.12780">
    <property type="entry name" value="N-terminal domain of ligase-like"/>
    <property type="match status" value="1"/>
</dbReference>
<protein>
    <recommendedName>
        <fullName evidence="9">Carrier domain-containing protein</fullName>
    </recommendedName>
</protein>
<dbReference type="SUPFAM" id="SSF56801">
    <property type="entry name" value="Acetyl-CoA synthetase-like"/>
    <property type="match status" value="1"/>
</dbReference>
<dbReference type="GO" id="GO:0043041">
    <property type="term" value="P:amino acid activation for nonribosomal peptide biosynthetic process"/>
    <property type="evidence" value="ECO:0007669"/>
    <property type="project" value="TreeGrafter"/>
</dbReference>
<dbReference type="InterPro" id="IPR045851">
    <property type="entry name" value="AMP-bd_C_sf"/>
</dbReference>
<dbReference type="Gene3D" id="3.30.559.10">
    <property type="entry name" value="Chloramphenicol acetyltransferase-like domain"/>
    <property type="match status" value="2"/>
</dbReference>
<feature type="domain" description="AMP-dependent synthetase/ligase" evidence="3">
    <location>
        <begin position="1"/>
        <end position="150"/>
    </location>
</feature>
<evidence type="ECO:0000256" key="2">
    <source>
        <dbReference type="ARBA" id="ARBA00022553"/>
    </source>
</evidence>
<keyword evidence="7" id="KW-1185">Reference proteome</keyword>
<dbReference type="Gene3D" id="3.30.559.30">
    <property type="entry name" value="Nonribosomal peptide synthetase, condensation domain"/>
    <property type="match status" value="1"/>
</dbReference>
<dbReference type="InterPro" id="IPR036736">
    <property type="entry name" value="ACP-like_sf"/>
</dbReference>
<dbReference type="Gene3D" id="3.30.300.30">
    <property type="match status" value="2"/>
</dbReference>
<name>A0A815UVI2_9BILA</name>
<dbReference type="EMBL" id="CAJNOI010003623">
    <property type="protein sequence ID" value="CAF1524527.1"/>
    <property type="molecule type" value="Genomic_DNA"/>
</dbReference>
<organism evidence="5 8">
    <name type="scientific">Adineta steineri</name>
    <dbReference type="NCBI Taxonomy" id="433720"/>
    <lineage>
        <taxon>Eukaryota</taxon>
        <taxon>Metazoa</taxon>
        <taxon>Spiralia</taxon>
        <taxon>Gnathifera</taxon>
        <taxon>Rotifera</taxon>
        <taxon>Eurotatoria</taxon>
        <taxon>Bdelloidea</taxon>
        <taxon>Adinetida</taxon>
        <taxon>Adinetidae</taxon>
        <taxon>Adineta</taxon>
    </lineage>
</organism>
<evidence type="ECO:0000259" key="4">
    <source>
        <dbReference type="Pfam" id="PF00668"/>
    </source>
</evidence>
<comment type="caution">
    <text evidence="5">The sequence shown here is derived from an EMBL/GenBank/DDBJ whole genome shotgun (WGS) entry which is preliminary data.</text>
</comment>
<evidence type="ECO:0000313" key="7">
    <source>
        <dbReference type="Proteomes" id="UP000663832"/>
    </source>
</evidence>